<comment type="caution">
    <text evidence="1">The sequence shown here is derived from an EMBL/GenBank/DDBJ whole genome shotgun (WGS) entry which is preliminary data.</text>
</comment>
<sequence length="103" mass="10303">MTDELRANPESLAALAQATLSVSAGVRKGGDSVRGISLPASAFGNLTAAAKLADGHRDAQGDAVRAVSDVADRVADSAGAVLTTAFVYQTTDVDNGADISATQ</sequence>
<evidence type="ECO:0000313" key="2">
    <source>
        <dbReference type="Proteomes" id="UP000321617"/>
    </source>
</evidence>
<dbReference type="Proteomes" id="UP000321617">
    <property type="component" value="Unassembled WGS sequence"/>
</dbReference>
<accession>A0A562V342</accession>
<dbReference type="InterPro" id="IPR022536">
    <property type="entry name" value="EspC"/>
</dbReference>
<gene>
    <name evidence="1" type="ORF">LX16_2982</name>
</gene>
<keyword evidence="2" id="KW-1185">Reference proteome</keyword>
<proteinExistence type="predicted"/>
<dbReference type="GO" id="GO:0009306">
    <property type="term" value="P:protein secretion"/>
    <property type="evidence" value="ECO:0007669"/>
    <property type="project" value="InterPro"/>
</dbReference>
<evidence type="ECO:0000313" key="1">
    <source>
        <dbReference type="EMBL" id="TWJ12227.1"/>
    </source>
</evidence>
<name>A0A562V342_9ACTN</name>
<dbReference type="RefSeq" id="WP_147139170.1">
    <property type="nucleotide sequence ID" value="NZ_BAABIJ010000002.1"/>
</dbReference>
<dbReference type="AlphaFoldDB" id="A0A562V342"/>
<organism evidence="1 2">
    <name type="scientific">Stackebrandtia albiflava</name>
    <dbReference type="NCBI Taxonomy" id="406432"/>
    <lineage>
        <taxon>Bacteria</taxon>
        <taxon>Bacillati</taxon>
        <taxon>Actinomycetota</taxon>
        <taxon>Actinomycetes</taxon>
        <taxon>Glycomycetales</taxon>
        <taxon>Glycomycetaceae</taxon>
        <taxon>Stackebrandtia</taxon>
    </lineage>
</organism>
<protein>
    <submittedName>
        <fullName evidence="1">Excreted virulence factor EspC (Type VII ESX diderm)</fullName>
    </submittedName>
</protein>
<reference evidence="1 2" key="1">
    <citation type="journal article" date="2013" name="Stand. Genomic Sci.">
        <title>Genomic Encyclopedia of Type Strains, Phase I: The one thousand microbial genomes (KMG-I) project.</title>
        <authorList>
            <person name="Kyrpides N.C."/>
            <person name="Woyke T."/>
            <person name="Eisen J.A."/>
            <person name="Garrity G."/>
            <person name="Lilburn T.G."/>
            <person name="Beck B.J."/>
            <person name="Whitman W.B."/>
            <person name="Hugenholtz P."/>
            <person name="Klenk H.P."/>
        </authorList>
    </citation>
    <scope>NUCLEOTIDE SEQUENCE [LARGE SCALE GENOMIC DNA]</scope>
    <source>
        <strain evidence="1 2">DSM 45044</strain>
    </source>
</reference>
<dbReference type="Pfam" id="PF10824">
    <property type="entry name" value="T7SS_ESX_EspC"/>
    <property type="match status" value="1"/>
</dbReference>
<dbReference type="EMBL" id="VLLL01000006">
    <property type="protein sequence ID" value="TWJ12227.1"/>
    <property type="molecule type" value="Genomic_DNA"/>
</dbReference>